<proteinExistence type="predicted"/>
<dbReference type="Proteomes" id="UP000663852">
    <property type="component" value="Unassembled WGS sequence"/>
</dbReference>
<dbReference type="Proteomes" id="UP000663828">
    <property type="component" value="Unassembled WGS sequence"/>
</dbReference>
<feature type="compositionally biased region" description="Basic and acidic residues" evidence="1">
    <location>
        <begin position="241"/>
        <end position="252"/>
    </location>
</feature>
<evidence type="ECO:0000313" key="2">
    <source>
        <dbReference type="EMBL" id="CAF0806260.1"/>
    </source>
</evidence>
<feature type="compositionally biased region" description="Basic and acidic residues" evidence="1">
    <location>
        <begin position="212"/>
        <end position="230"/>
    </location>
</feature>
<evidence type="ECO:0000313" key="3">
    <source>
        <dbReference type="EMBL" id="CAF1386152.1"/>
    </source>
</evidence>
<organism evidence="3 4">
    <name type="scientific">Adineta ricciae</name>
    <name type="common">Rotifer</name>
    <dbReference type="NCBI Taxonomy" id="249248"/>
    <lineage>
        <taxon>Eukaryota</taxon>
        <taxon>Metazoa</taxon>
        <taxon>Spiralia</taxon>
        <taxon>Gnathifera</taxon>
        <taxon>Rotifera</taxon>
        <taxon>Eurotatoria</taxon>
        <taxon>Bdelloidea</taxon>
        <taxon>Adinetida</taxon>
        <taxon>Adinetidae</taxon>
        <taxon>Adineta</taxon>
    </lineage>
</organism>
<name>A0A815JSD0_ADIRI</name>
<comment type="caution">
    <text evidence="3">The sequence shown here is derived from an EMBL/GenBank/DDBJ whole genome shotgun (WGS) entry which is preliminary data.</text>
</comment>
<dbReference type="EMBL" id="CAJNOR010003177">
    <property type="protein sequence ID" value="CAF1386152.1"/>
    <property type="molecule type" value="Genomic_DNA"/>
</dbReference>
<gene>
    <name evidence="2" type="ORF">EDS130_LOCUS5108</name>
    <name evidence="3" type="ORF">XAT740_LOCUS33346</name>
</gene>
<accession>A0A815JSD0</accession>
<dbReference type="AlphaFoldDB" id="A0A815JSD0"/>
<reference evidence="3" key="1">
    <citation type="submission" date="2021-02" db="EMBL/GenBank/DDBJ databases">
        <authorList>
            <person name="Nowell W R."/>
        </authorList>
    </citation>
    <scope>NUCLEOTIDE SEQUENCE</scope>
</reference>
<dbReference type="OrthoDB" id="10018566at2759"/>
<protein>
    <submittedName>
        <fullName evidence="3">Uncharacterized protein</fullName>
    </submittedName>
</protein>
<evidence type="ECO:0000256" key="1">
    <source>
        <dbReference type="SAM" id="MobiDB-lite"/>
    </source>
</evidence>
<feature type="region of interest" description="Disordered" evidence="1">
    <location>
        <begin position="212"/>
        <end position="289"/>
    </location>
</feature>
<evidence type="ECO:0000313" key="4">
    <source>
        <dbReference type="Proteomes" id="UP000663828"/>
    </source>
</evidence>
<sequence>MHVITNQRGFRFNEAPPDNEIYGSTFGEIVPYDVEGEQSFVQPEKSDYEVGIINAFNDLASKMNFAQFVGDDQWTIKHFPKSGRAEPKSRIRKILPGTKDEKPDGKLAPGKQINQKGGFLNRLRTGVNSLVRDENNMLFGEQSKYELNYYEDEADTVDTDDLHRYAQKLRELEDTDREVNPEFLVLRDGKTVYAVHEADEEGKMTLSTRKPIYDRYRDQGPDEERAEKKKLLSRLKIPFGRNKDKDGKRSDSLKPTNPETPDSAGKRKAKKAGNKTADDDNANIEAFMD</sequence>
<keyword evidence="4" id="KW-1185">Reference proteome</keyword>
<dbReference type="EMBL" id="CAJNOJ010000014">
    <property type="protein sequence ID" value="CAF0806260.1"/>
    <property type="molecule type" value="Genomic_DNA"/>
</dbReference>